<organism evidence="1 2">
    <name type="scientific">Streptosporangium lutulentum</name>
    <dbReference type="NCBI Taxonomy" id="1461250"/>
    <lineage>
        <taxon>Bacteria</taxon>
        <taxon>Bacillati</taxon>
        <taxon>Actinomycetota</taxon>
        <taxon>Actinomycetes</taxon>
        <taxon>Streptosporangiales</taxon>
        <taxon>Streptosporangiaceae</taxon>
        <taxon>Streptosporangium</taxon>
    </lineage>
</organism>
<proteinExistence type="predicted"/>
<evidence type="ECO:0000313" key="1">
    <source>
        <dbReference type="EMBL" id="MDP9843350.1"/>
    </source>
</evidence>
<evidence type="ECO:0000313" key="2">
    <source>
        <dbReference type="Proteomes" id="UP001225356"/>
    </source>
</evidence>
<dbReference type="RefSeq" id="WP_307557513.1">
    <property type="nucleotide sequence ID" value="NZ_JAUSQU010000001.1"/>
</dbReference>
<comment type="caution">
    <text evidence="1">The sequence shown here is derived from an EMBL/GenBank/DDBJ whole genome shotgun (WGS) entry which is preliminary data.</text>
</comment>
<reference evidence="1 2" key="1">
    <citation type="submission" date="2023-07" db="EMBL/GenBank/DDBJ databases">
        <title>Sequencing the genomes of 1000 actinobacteria strains.</title>
        <authorList>
            <person name="Klenk H.-P."/>
        </authorList>
    </citation>
    <scope>NUCLEOTIDE SEQUENCE [LARGE SCALE GENOMIC DNA]</scope>
    <source>
        <strain evidence="1 2">DSM 46740</strain>
    </source>
</reference>
<gene>
    <name evidence="1" type="ORF">J2853_002561</name>
</gene>
<dbReference type="EMBL" id="JAUSQU010000001">
    <property type="protein sequence ID" value="MDP9843350.1"/>
    <property type="molecule type" value="Genomic_DNA"/>
</dbReference>
<sequence length="174" mass="19244">MTTIKTSPVELRGADLFWYAMDRIKEDGALRTAERPGRGSFYTRWHQGTWRCLVGDDRCGTALCLAGYVCYITRGKWLLTTDGNGNLFLNGKPHQPGNTYSEDLLLAEPDDNENWVRPWGDGSILAITAAERALRLLGLATSDSDEGDLFHGSNSYEDLELIGTELFGLRPAAA</sequence>
<name>A0ABT9QAD6_9ACTN</name>
<accession>A0ABT9QAD6</accession>
<protein>
    <submittedName>
        <fullName evidence="1">Uncharacterized protein</fullName>
    </submittedName>
</protein>
<dbReference type="Proteomes" id="UP001225356">
    <property type="component" value="Unassembled WGS sequence"/>
</dbReference>
<keyword evidence="2" id="KW-1185">Reference proteome</keyword>